<evidence type="ECO:0000313" key="4">
    <source>
        <dbReference type="RefSeq" id="XP_065657121.1"/>
    </source>
</evidence>
<dbReference type="InterPro" id="IPR002937">
    <property type="entry name" value="Amino_oxidase"/>
</dbReference>
<name>A0ABM4C6A2_HYDVU</name>
<dbReference type="Gene3D" id="3.90.660.10">
    <property type="match status" value="1"/>
</dbReference>
<keyword evidence="1" id="KW-1133">Transmembrane helix</keyword>
<protein>
    <submittedName>
        <fullName evidence="4">Uncharacterized protein LOC100214989 isoform X2</fullName>
    </submittedName>
</protein>
<keyword evidence="1" id="KW-0472">Membrane</keyword>
<dbReference type="InterPro" id="IPR036188">
    <property type="entry name" value="FAD/NAD-bd_sf"/>
</dbReference>
<dbReference type="RefSeq" id="XP_065657121.1">
    <property type="nucleotide sequence ID" value="XM_065801049.1"/>
</dbReference>
<sequence length="480" mass="55039">MIMSVLLEWMRDRLIFIVKLLLNIRSFTTLFSVAVLVSYLVTKYTNHNNKPDYNIIIIGAGFSSVGAASSLYENGVKDFLILEAKNYIGGRVHKEKFYGENVPLGAGWIHKVNDDHYIWRLTKQFNLKYYLDDYDDVTFRDDEGKHHSAESVLAVSNRLNDILRHDIPELMKNKEADIALSNALSESGWNPNTKLEHATEYLKIDFESGNPASELSAKSFSLTGDGDDVVITDYRGYEYIAEVISKPFKDKIFFNKEVRKVILKNGIYKVILSTGETYSAKYILFSVSSKVLESNYISIQPSLPDWKINALKSITTGDYCKIYLKFPFKFWEDSNYIMIGRNDKVYTHWQNFERIFPTKPILLVTLTGKECKNNQLETDYKIIKDIHALHKNVYGPDVPMATEILRSNWTYDVNFQGAYSNPTFGTTQEHYDLLKQPVGNLWFTGEYLAGFEQSAYVVGALEAGMKTGNEISEQILREQI</sequence>
<evidence type="ECO:0000256" key="1">
    <source>
        <dbReference type="SAM" id="Phobius"/>
    </source>
</evidence>
<dbReference type="GeneID" id="100214989"/>
<dbReference type="PANTHER" id="PTHR10742:SF313">
    <property type="entry name" value="AMINE OXIDASE"/>
    <property type="match status" value="1"/>
</dbReference>
<dbReference type="Proteomes" id="UP001652625">
    <property type="component" value="Chromosome 07"/>
</dbReference>
<feature type="domain" description="Amine oxidase" evidence="2">
    <location>
        <begin position="67"/>
        <end position="467"/>
    </location>
</feature>
<dbReference type="Pfam" id="PF01593">
    <property type="entry name" value="Amino_oxidase"/>
    <property type="match status" value="1"/>
</dbReference>
<evidence type="ECO:0000259" key="2">
    <source>
        <dbReference type="Pfam" id="PF01593"/>
    </source>
</evidence>
<evidence type="ECO:0000313" key="3">
    <source>
        <dbReference type="Proteomes" id="UP001652625"/>
    </source>
</evidence>
<keyword evidence="1" id="KW-0812">Transmembrane</keyword>
<dbReference type="SUPFAM" id="SSF54373">
    <property type="entry name" value="FAD-linked reductases, C-terminal domain"/>
    <property type="match status" value="1"/>
</dbReference>
<keyword evidence="3" id="KW-1185">Reference proteome</keyword>
<accession>A0ABM4C6A2</accession>
<dbReference type="InterPro" id="IPR050281">
    <property type="entry name" value="Flavin_monoamine_oxidase"/>
</dbReference>
<gene>
    <name evidence="4" type="primary">LOC100214989</name>
</gene>
<dbReference type="PANTHER" id="PTHR10742">
    <property type="entry name" value="FLAVIN MONOAMINE OXIDASE"/>
    <property type="match status" value="1"/>
</dbReference>
<dbReference type="SUPFAM" id="SSF51905">
    <property type="entry name" value="FAD/NAD(P)-binding domain"/>
    <property type="match status" value="1"/>
</dbReference>
<proteinExistence type="predicted"/>
<feature type="transmembrane region" description="Helical" evidence="1">
    <location>
        <begin position="20"/>
        <end position="41"/>
    </location>
</feature>
<dbReference type="Gene3D" id="3.50.50.60">
    <property type="entry name" value="FAD/NAD(P)-binding domain"/>
    <property type="match status" value="1"/>
</dbReference>
<feature type="transmembrane region" description="Helical" evidence="1">
    <location>
        <begin position="53"/>
        <end position="72"/>
    </location>
</feature>
<reference evidence="4" key="1">
    <citation type="submission" date="2025-08" db="UniProtKB">
        <authorList>
            <consortium name="RefSeq"/>
        </authorList>
    </citation>
    <scope>IDENTIFICATION</scope>
</reference>
<organism evidence="3 4">
    <name type="scientific">Hydra vulgaris</name>
    <name type="common">Hydra</name>
    <name type="synonym">Hydra attenuata</name>
    <dbReference type="NCBI Taxonomy" id="6087"/>
    <lineage>
        <taxon>Eukaryota</taxon>
        <taxon>Metazoa</taxon>
        <taxon>Cnidaria</taxon>
        <taxon>Hydrozoa</taxon>
        <taxon>Hydroidolina</taxon>
        <taxon>Anthoathecata</taxon>
        <taxon>Aplanulata</taxon>
        <taxon>Hydridae</taxon>
        <taxon>Hydra</taxon>
    </lineage>
</organism>